<dbReference type="HOGENOM" id="CLU_3240414_0_0_9"/>
<dbReference type="PATRIC" id="fig|888824.3.peg.1824"/>
<dbReference type="AlphaFoldDB" id="F3SL41"/>
<proteinExistence type="predicted"/>
<organism evidence="1 2">
    <name type="scientific">Streptococcus sanguinis SK1087</name>
    <dbReference type="NCBI Taxonomy" id="888824"/>
    <lineage>
        <taxon>Bacteria</taxon>
        <taxon>Bacillati</taxon>
        <taxon>Bacillota</taxon>
        <taxon>Bacilli</taxon>
        <taxon>Lactobacillales</taxon>
        <taxon>Streptococcaceae</taxon>
        <taxon>Streptococcus</taxon>
    </lineage>
</organism>
<gene>
    <name evidence="1" type="ORF">HMPREF9397_1863</name>
</gene>
<dbReference type="EMBL" id="AFDP01000020">
    <property type="protein sequence ID" value="EGG39215.1"/>
    <property type="molecule type" value="Genomic_DNA"/>
</dbReference>
<reference evidence="1 2" key="1">
    <citation type="submission" date="2011-03" db="EMBL/GenBank/DDBJ databases">
        <authorList>
            <person name="Muzny D."/>
            <person name="Qin X."/>
            <person name="Deng J."/>
            <person name="Jiang H."/>
            <person name="Liu Y."/>
            <person name="Qu J."/>
            <person name="Song X.-Z."/>
            <person name="Zhang L."/>
            <person name="Thornton R."/>
            <person name="Coyle M."/>
            <person name="Francisco L."/>
            <person name="Jackson L."/>
            <person name="Javaid M."/>
            <person name="Korchina V."/>
            <person name="Kovar C."/>
            <person name="Mata R."/>
            <person name="Mathew T."/>
            <person name="Ngo R."/>
            <person name="Nguyen L."/>
            <person name="Nguyen N."/>
            <person name="Okwuonu G."/>
            <person name="Ongeri F."/>
            <person name="Pham C."/>
            <person name="Simmons D."/>
            <person name="Wilczek-Boney K."/>
            <person name="Hale W."/>
            <person name="Jakkamsetti A."/>
            <person name="Pham P."/>
            <person name="Ruth R."/>
            <person name="San Lucas F."/>
            <person name="Warren J."/>
            <person name="Zhang J."/>
            <person name="Zhao Z."/>
            <person name="Zhou C."/>
            <person name="Zhu D."/>
            <person name="Lee S."/>
            <person name="Bess C."/>
            <person name="Blankenburg K."/>
            <person name="Forbes L."/>
            <person name="Fu Q."/>
            <person name="Gubbala S."/>
            <person name="Hirani K."/>
            <person name="Jayaseelan J.C."/>
            <person name="Lara F."/>
            <person name="Munidasa M."/>
            <person name="Palculict T."/>
            <person name="Patil S."/>
            <person name="Pu L.-L."/>
            <person name="Saada N."/>
            <person name="Tang L."/>
            <person name="Weissenberger G."/>
            <person name="Zhu Y."/>
            <person name="Hemphill L."/>
            <person name="Shang Y."/>
            <person name="Youmans B."/>
            <person name="Ayvaz T."/>
            <person name="Ross M."/>
            <person name="Santibanez J."/>
            <person name="Aqrawi P."/>
            <person name="Gross S."/>
            <person name="Joshi V."/>
            <person name="Fowler G."/>
            <person name="Nazareth L."/>
            <person name="Reid J."/>
            <person name="Worley K."/>
            <person name="Petrosino J."/>
            <person name="Highlander S."/>
            <person name="Gibbs R."/>
        </authorList>
    </citation>
    <scope>NUCLEOTIDE SEQUENCE [LARGE SCALE GENOMIC DNA]</scope>
    <source>
        <strain evidence="1 2">SK1087</strain>
    </source>
</reference>
<accession>F3SL41</accession>
<evidence type="ECO:0000313" key="1">
    <source>
        <dbReference type="EMBL" id="EGG39215.1"/>
    </source>
</evidence>
<evidence type="ECO:0000313" key="2">
    <source>
        <dbReference type="Proteomes" id="UP000003378"/>
    </source>
</evidence>
<protein>
    <submittedName>
        <fullName evidence="1">Uncharacterized protein</fullName>
    </submittedName>
</protein>
<comment type="caution">
    <text evidence="1">The sequence shown here is derived from an EMBL/GenBank/DDBJ whole genome shotgun (WGS) entry which is preliminary data.</text>
</comment>
<sequence>MRNVSTKYLQDYIGFFTYIRNWRTEHGIIPLLKKMQNLSLFRF</sequence>
<name>F3SL41_STRSA</name>
<dbReference type="Proteomes" id="UP000003378">
    <property type="component" value="Unassembled WGS sequence"/>
</dbReference>